<dbReference type="SUPFAM" id="SSF52540">
    <property type="entry name" value="P-loop containing nucleoside triphosphate hydrolases"/>
    <property type="match status" value="1"/>
</dbReference>
<evidence type="ECO:0000313" key="1">
    <source>
        <dbReference type="EMBL" id="QKG70330.1"/>
    </source>
</evidence>
<dbReference type="Gene3D" id="3.40.50.300">
    <property type="entry name" value="P-loop containing nucleotide triphosphate hydrolases"/>
    <property type="match status" value="1"/>
</dbReference>
<dbReference type="Pfam" id="PF13469">
    <property type="entry name" value="Sulfotransfer_3"/>
    <property type="match status" value="1"/>
</dbReference>
<dbReference type="PANTHER" id="PTHR36451:SF1">
    <property type="entry name" value="OMEGA-HYDROXY-BETA-DIHYDROMENAQUINONE-9 SULFOTRANSFERASE STF3"/>
    <property type="match status" value="1"/>
</dbReference>
<dbReference type="InterPro" id="IPR052736">
    <property type="entry name" value="Stf3_sulfotransferase"/>
</dbReference>
<gene>
    <name evidence="1" type="ORF">HQR01_02505</name>
</gene>
<proteinExistence type="predicted"/>
<protein>
    <submittedName>
        <fullName evidence="1">Sulfotransferase</fullName>
    </submittedName>
</protein>
<reference evidence="1 2" key="1">
    <citation type="submission" date="2020-05" db="EMBL/GenBank/DDBJ databases">
        <title>Erythrobacter mangrovi sp. nov., isolated from rhizosphere soil of mangrove plant (Kandelia candel).</title>
        <authorList>
            <person name="Ye Y.H."/>
        </authorList>
    </citation>
    <scope>NUCLEOTIDE SEQUENCE [LARGE SCALE GENOMIC DNA]</scope>
    <source>
        <strain evidence="1 2">EB310</strain>
    </source>
</reference>
<dbReference type="InterPro" id="IPR027417">
    <property type="entry name" value="P-loop_NTPase"/>
</dbReference>
<name>A0A7D3X9S7_9SPHN</name>
<sequence>MNAPPRPHPFARSRVAELAGRAVEAMWERGLTEKPPLDPEYLWQIGARGFTEDDERSIRSPAEVTDFHERLDLLCHSLREEADLNPLGHTMAYGQLTAAIRKRHALGRYWRVNPAVADTTIAAPIIVVGQMRAGTTRIHRLLAADPHHAGTRFCNSHDPVPRRPDLRPVKIALGLAIARRINPWLDTLHPFGATRVDEELGWLAGALDACAYEAQWRIPSYVAFSEARDASAIYTEFAHILRTDAAVMGDAHRPRVLKCPQFSEDLPALLAQFPEARLVVTHRDHAEVLNSSVSMVASQMAFQSDHADLAALQAEWRRKLALREARIEAALEGFDGPLARVDFAGLSTDWHREIARIYATLGLDLTASAVAAMEREMGRAESDPHHAHRGQMADFA</sequence>
<keyword evidence="2" id="KW-1185">Reference proteome</keyword>
<dbReference type="AlphaFoldDB" id="A0A7D3X9S7"/>
<dbReference type="EMBL" id="CP053921">
    <property type="protein sequence ID" value="QKG70330.1"/>
    <property type="molecule type" value="Genomic_DNA"/>
</dbReference>
<evidence type="ECO:0000313" key="2">
    <source>
        <dbReference type="Proteomes" id="UP000504693"/>
    </source>
</evidence>
<dbReference type="RefSeq" id="WP_173212261.1">
    <property type="nucleotide sequence ID" value="NZ_CP053921.1"/>
</dbReference>
<dbReference type="Proteomes" id="UP000504693">
    <property type="component" value="Chromosome"/>
</dbReference>
<organism evidence="1 2">
    <name type="scientific">Erythrobacter mangrovi</name>
    <dbReference type="NCBI Taxonomy" id="2739433"/>
    <lineage>
        <taxon>Bacteria</taxon>
        <taxon>Pseudomonadati</taxon>
        <taxon>Pseudomonadota</taxon>
        <taxon>Alphaproteobacteria</taxon>
        <taxon>Sphingomonadales</taxon>
        <taxon>Erythrobacteraceae</taxon>
        <taxon>Erythrobacter/Porphyrobacter group</taxon>
        <taxon>Erythrobacter</taxon>
    </lineage>
</organism>
<dbReference type="GO" id="GO:0016740">
    <property type="term" value="F:transferase activity"/>
    <property type="evidence" value="ECO:0007669"/>
    <property type="project" value="UniProtKB-KW"/>
</dbReference>
<keyword evidence="1" id="KW-0808">Transferase</keyword>
<accession>A0A7D3X9S7</accession>
<dbReference type="PANTHER" id="PTHR36451">
    <property type="entry name" value="PAPS-DEPENDENT SULFOTRANSFERASE STF3"/>
    <property type="match status" value="1"/>
</dbReference>
<dbReference type="KEGG" id="emv:HQR01_02505"/>